<dbReference type="GO" id="GO:0047922">
    <property type="term" value="F:gentisate 1,2-dioxygenase activity"/>
    <property type="evidence" value="ECO:0007669"/>
    <property type="project" value="UniProtKB-UniRule"/>
</dbReference>
<dbReference type="Gene3D" id="2.60.120.10">
    <property type="entry name" value="Jelly Rolls"/>
    <property type="match status" value="1"/>
</dbReference>
<evidence type="ECO:0000256" key="1">
    <source>
        <dbReference type="ARBA" id="ARBA00022964"/>
    </source>
</evidence>
<dbReference type="InterPro" id="IPR047183">
    <property type="entry name" value="GDO-like"/>
</dbReference>
<dbReference type="RefSeq" id="WP_373563349.1">
    <property type="nucleotide sequence ID" value="NZ_JACBYR010000001.1"/>
</dbReference>
<proteinExistence type="predicted"/>
<organism evidence="5 6">
    <name type="scientific">Pigmentiphaga litoralis</name>
    <dbReference type="NCBI Taxonomy" id="516702"/>
    <lineage>
        <taxon>Bacteria</taxon>
        <taxon>Pseudomonadati</taxon>
        <taxon>Pseudomonadota</taxon>
        <taxon>Betaproteobacteria</taxon>
        <taxon>Burkholderiales</taxon>
        <taxon>Alcaligenaceae</taxon>
        <taxon>Pigmentiphaga</taxon>
    </lineage>
</organism>
<evidence type="ECO:0000259" key="4">
    <source>
        <dbReference type="Pfam" id="PF07883"/>
    </source>
</evidence>
<dbReference type="InterPro" id="IPR013096">
    <property type="entry name" value="Cupin_2"/>
</dbReference>
<keyword evidence="6" id="KW-1185">Reference proteome</keyword>
<feature type="domain" description="Cupin type-2" evidence="4">
    <location>
        <begin position="103"/>
        <end position="170"/>
    </location>
</feature>
<protein>
    <recommendedName>
        <fullName evidence="3">Gentisate 1,2-dioxygenase</fullName>
        <ecNumber evidence="3">1.13.11.4</ecNumber>
    </recommendedName>
</protein>
<accession>A0A7Y9IU07</accession>
<comment type="caution">
    <text evidence="5">The sequence shown here is derived from an EMBL/GenBank/DDBJ whole genome shotgun (WGS) entry which is preliminary data.</text>
</comment>
<evidence type="ECO:0000256" key="2">
    <source>
        <dbReference type="ARBA" id="ARBA00023002"/>
    </source>
</evidence>
<dbReference type="NCBIfam" id="TIGR02272">
    <property type="entry name" value="gentisate_1_2"/>
    <property type="match status" value="1"/>
</dbReference>
<reference evidence="5 6" key="1">
    <citation type="submission" date="2020-07" db="EMBL/GenBank/DDBJ databases">
        <title>Genomic Encyclopedia of Type Strains, Phase IV (KMG-V): Genome sequencing to study the core and pangenomes of soil and plant-associated prokaryotes.</title>
        <authorList>
            <person name="Whitman W."/>
        </authorList>
    </citation>
    <scope>NUCLEOTIDE SEQUENCE [LARGE SCALE GENOMIC DNA]</scope>
    <source>
        <strain evidence="5 6">SAS40</strain>
    </source>
</reference>
<dbReference type="InterPro" id="IPR014710">
    <property type="entry name" value="RmlC-like_jellyroll"/>
</dbReference>
<gene>
    <name evidence="5" type="ORF">FHW18_001734</name>
</gene>
<dbReference type="EC" id="1.13.11.4" evidence="3"/>
<dbReference type="AlphaFoldDB" id="A0A7Y9IU07"/>
<keyword evidence="1 5" id="KW-0223">Dioxygenase</keyword>
<dbReference type="SUPFAM" id="SSF51182">
    <property type="entry name" value="RmlC-like cupins"/>
    <property type="match status" value="1"/>
</dbReference>
<keyword evidence="2 5" id="KW-0560">Oxidoreductase</keyword>
<dbReference type="Proteomes" id="UP000542125">
    <property type="component" value="Unassembled WGS sequence"/>
</dbReference>
<dbReference type="PANTHER" id="PTHR41517">
    <property type="entry name" value="1,2-DIOXYGENASE PROTEIN-RELATED"/>
    <property type="match status" value="1"/>
</dbReference>
<evidence type="ECO:0000313" key="5">
    <source>
        <dbReference type="EMBL" id="NYE82463.1"/>
    </source>
</evidence>
<dbReference type="CDD" id="cd02216">
    <property type="entry name" value="cupin_GDO-like_N"/>
    <property type="match status" value="1"/>
</dbReference>
<dbReference type="PANTHER" id="PTHR41517:SF1">
    <property type="entry name" value="CUPIN"/>
    <property type="match status" value="1"/>
</dbReference>
<name>A0A7Y9IU07_9BURK</name>
<dbReference type="EMBL" id="JACBYR010000001">
    <property type="protein sequence ID" value="NYE82463.1"/>
    <property type="molecule type" value="Genomic_DNA"/>
</dbReference>
<dbReference type="InterPro" id="IPR011960">
    <property type="entry name" value="Gentisate_dOase"/>
</dbReference>
<sequence length="353" mass="39259">MNTAVPNEIAQATPSSAAGESLYYEQLARQNLAPLWVSLSRLVPEEPRPTARAYAWRFSDALPYLLEAGERITAEQAERRVLVLENPALQGQSRVTDTLYAGLQLILPGEVAPAHRHTQSALRFAMHGCGAYTAVDGERVSMAPGDFIITPAWTWHDHGNVGDSPVVWLDGLDVPLVSFLHSGFRQQHEDAAQTVHRAEGESLLRYGSGLLRPDDSKTSSSPLFKYSYERTRAALHLIVRQESIDAHRGYEVRYVNPTNGDPALPTIGASMRLLPKSYRTRPYRSTDGAVFVGVEGRLRVTVNGEPFFLGPQDILAVPGWHLHQIEAEDEAVFFSFSDAPVHQKLSLWREDRQ</sequence>
<evidence type="ECO:0000313" key="6">
    <source>
        <dbReference type="Proteomes" id="UP000542125"/>
    </source>
</evidence>
<dbReference type="Pfam" id="PF07883">
    <property type="entry name" value="Cupin_2"/>
    <property type="match status" value="1"/>
</dbReference>
<evidence type="ECO:0000256" key="3">
    <source>
        <dbReference type="NCBIfam" id="TIGR02272"/>
    </source>
</evidence>
<dbReference type="CDD" id="cd06992">
    <property type="entry name" value="cupin_GDO-like_C"/>
    <property type="match status" value="1"/>
</dbReference>
<dbReference type="InterPro" id="IPR011051">
    <property type="entry name" value="RmlC_Cupin_sf"/>
</dbReference>